<accession>A0A0F9DYT5</accession>
<gene>
    <name evidence="1" type="ORF">LCGC14_2431410</name>
</gene>
<sequence>MKVYQKGILEIDTEVHIVAKNSIGSMHLAGCNLMPGILKIDTISLNENQFCIGGHWFNMNNFLFEKPIERVLNETKVS</sequence>
<proteinExistence type="predicted"/>
<evidence type="ECO:0000313" key="1">
    <source>
        <dbReference type="EMBL" id="KKL22836.1"/>
    </source>
</evidence>
<reference evidence="1" key="1">
    <citation type="journal article" date="2015" name="Nature">
        <title>Complex archaea that bridge the gap between prokaryotes and eukaryotes.</title>
        <authorList>
            <person name="Spang A."/>
            <person name="Saw J.H."/>
            <person name="Jorgensen S.L."/>
            <person name="Zaremba-Niedzwiedzka K."/>
            <person name="Martijn J."/>
            <person name="Lind A.E."/>
            <person name="van Eijk R."/>
            <person name="Schleper C."/>
            <person name="Guy L."/>
            <person name="Ettema T.J."/>
        </authorList>
    </citation>
    <scope>NUCLEOTIDE SEQUENCE</scope>
</reference>
<name>A0A0F9DYT5_9ZZZZ</name>
<dbReference type="AlphaFoldDB" id="A0A0F9DYT5"/>
<comment type="caution">
    <text evidence="1">The sequence shown here is derived from an EMBL/GenBank/DDBJ whole genome shotgun (WGS) entry which is preliminary data.</text>
</comment>
<organism evidence="1">
    <name type="scientific">marine sediment metagenome</name>
    <dbReference type="NCBI Taxonomy" id="412755"/>
    <lineage>
        <taxon>unclassified sequences</taxon>
        <taxon>metagenomes</taxon>
        <taxon>ecological metagenomes</taxon>
    </lineage>
</organism>
<protein>
    <submittedName>
        <fullName evidence="1">Uncharacterized protein</fullName>
    </submittedName>
</protein>
<dbReference type="EMBL" id="LAZR01037193">
    <property type="protein sequence ID" value="KKL22836.1"/>
    <property type="molecule type" value="Genomic_DNA"/>
</dbReference>